<keyword evidence="3" id="KW-1185">Reference proteome</keyword>
<reference evidence="1" key="1">
    <citation type="journal article" date="2021" name="bioRxiv">
        <title>Whole Genome Assembly and Annotation of Northern Wild Rice, Zizania palustris L., Supports a Whole Genome Duplication in the Zizania Genus.</title>
        <authorList>
            <person name="Haas M."/>
            <person name="Kono T."/>
            <person name="Macchietto M."/>
            <person name="Millas R."/>
            <person name="McGilp L."/>
            <person name="Shao M."/>
            <person name="Duquette J."/>
            <person name="Hirsch C.N."/>
            <person name="Kimball J."/>
        </authorList>
    </citation>
    <scope>NUCLEOTIDE SEQUENCE</scope>
    <source>
        <tissue evidence="1">Fresh leaf tissue</tissue>
    </source>
</reference>
<sequence>MLSFLPCQCMFVRPDGVIGLIGRTHMVKLASNTFFWSSSVVLWLGTFNTIEEVMLAYDPDNTASRGSLDV</sequence>
<reference evidence="1" key="2">
    <citation type="submission" date="2021-02" db="EMBL/GenBank/DDBJ databases">
        <authorList>
            <person name="Kimball J.A."/>
            <person name="Haas M.W."/>
            <person name="Macchietto M."/>
            <person name="Kono T."/>
            <person name="Duquette J."/>
            <person name="Shao M."/>
        </authorList>
    </citation>
    <scope>NUCLEOTIDE SEQUENCE</scope>
    <source>
        <tissue evidence="1">Fresh leaf tissue</tissue>
    </source>
</reference>
<protein>
    <submittedName>
        <fullName evidence="1">Uncharacterized protein</fullName>
    </submittedName>
</protein>
<organism evidence="1 3">
    <name type="scientific">Zizania palustris</name>
    <name type="common">Northern wild rice</name>
    <dbReference type="NCBI Taxonomy" id="103762"/>
    <lineage>
        <taxon>Eukaryota</taxon>
        <taxon>Viridiplantae</taxon>
        <taxon>Streptophyta</taxon>
        <taxon>Embryophyta</taxon>
        <taxon>Tracheophyta</taxon>
        <taxon>Spermatophyta</taxon>
        <taxon>Magnoliopsida</taxon>
        <taxon>Liliopsida</taxon>
        <taxon>Poales</taxon>
        <taxon>Poaceae</taxon>
        <taxon>BOP clade</taxon>
        <taxon>Oryzoideae</taxon>
        <taxon>Oryzeae</taxon>
        <taxon>Zizaniinae</taxon>
        <taxon>Zizania</taxon>
    </lineage>
</organism>
<comment type="caution">
    <text evidence="1">The sequence shown here is derived from an EMBL/GenBank/DDBJ whole genome shotgun (WGS) entry which is preliminary data.</text>
</comment>
<dbReference type="EMBL" id="JAAALK010000290">
    <property type="protein sequence ID" value="KAG8047232.1"/>
    <property type="molecule type" value="Genomic_DNA"/>
</dbReference>
<accession>A0A8J5RCX6</accession>
<dbReference type="EMBL" id="JAAALK010000290">
    <property type="protein sequence ID" value="KAG8047236.1"/>
    <property type="molecule type" value="Genomic_DNA"/>
</dbReference>
<dbReference type="AlphaFoldDB" id="A0A8J5RCX6"/>
<dbReference type="Proteomes" id="UP000729402">
    <property type="component" value="Unassembled WGS sequence"/>
</dbReference>
<gene>
    <name evidence="2" type="ORF">GUJ93_ZPchr0008g13258</name>
    <name evidence="1" type="ORF">GUJ93_ZPchr0008g13625</name>
</gene>
<evidence type="ECO:0000313" key="3">
    <source>
        <dbReference type="Proteomes" id="UP000729402"/>
    </source>
</evidence>
<proteinExistence type="predicted"/>
<evidence type="ECO:0000313" key="1">
    <source>
        <dbReference type="EMBL" id="KAG8047232.1"/>
    </source>
</evidence>
<evidence type="ECO:0000313" key="2">
    <source>
        <dbReference type="EMBL" id="KAG8047236.1"/>
    </source>
</evidence>
<name>A0A8J5RCX6_ZIZPA</name>